<feature type="region of interest" description="Disordered" evidence="1">
    <location>
        <begin position="1"/>
        <end position="114"/>
    </location>
</feature>
<feature type="compositionally biased region" description="Polar residues" evidence="1">
    <location>
        <begin position="76"/>
        <end position="97"/>
    </location>
</feature>
<feature type="non-terminal residue" evidence="2">
    <location>
        <position position="1"/>
    </location>
</feature>
<comment type="caution">
    <text evidence="2">The sequence shown here is derived from an EMBL/GenBank/DDBJ whole genome shotgun (WGS) entry which is preliminary data.</text>
</comment>
<evidence type="ECO:0000313" key="2">
    <source>
        <dbReference type="EMBL" id="CAF4546763.1"/>
    </source>
</evidence>
<keyword evidence="3" id="KW-1185">Reference proteome</keyword>
<protein>
    <submittedName>
        <fullName evidence="2">Uncharacterized protein</fullName>
    </submittedName>
</protein>
<proteinExistence type="predicted"/>
<dbReference type="EMBL" id="CAJOBG010060425">
    <property type="protein sequence ID" value="CAF4546763.1"/>
    <property type="molecule type" value="Genomic_DNA"/>
</dbReference>
<feature type="compositionally biased region" description="Basic and acidic residues" evidence="1">
    <location>
        <begin position="19"/>
        <end position="30"/>
    </location>
</feature>
<dbReference type="Proteomes" id="UP000663866">
    <property type="component" value="Unassembled WGS sequence"/>
</dbReference>
<reference evidence="2" key="1">
    <citation type="submission" date="2021-02" db="EMBL/GenBank/DDBJ databases">
        <authorList>
            <person name="Nowell W R."/>
        </authorList>
    </citation>
    <scope>NUCLEOTIDE SEQUENCE</scope>
</reference>
<dbReference type="AlphaFoldDB" id="A0A820YES2"/>
<gene>
    <name evidence="2" type="ORF">OVN521_LOCUS43024</name>
</gene>
<name>A0A820YES2_9BILA</name>
<organism evidence="2 3">
    <name type="scientific">Rotaria magnacalcarata</name>
    <dbReference type="NCBI Taxonomy" id="392030"/>
    <lineage>
        <taxon>Eukaryota</taxon>
        <taxon>Metazoa</taxon>
        <taxon>Spiralia</taxon>
        <taxon>Gnathifera</taxon>
        <taxon>Rotifera</taxon>
        <taxon>Eurotatoria</taxon>
        <taxon>Bdelloidea</taxon>
        <taxon>Philodinida</taxon>
        <taxon>Philodinidae</taxon>
        <taxon>Rotaria</taxon>
    </lineage>
</organism>
<evidence type="ECO:0000256" key="1">
    <source>
        <dbReference type="SAM" id="MobiDB-lite"/>
    </source>
</evidence>
<evidence type="ECO:0000313" key="3">
    <source>
        <dbReference type="Proteomes" id="UP000663866"/>
    </source>
</evidence>
<feature type="compositionally biased region" description="Basic and acidic residues" evidence="1">
    <location>
        <begin position="58"/>
        <end position="75"/>
    </location>
</feature>
<feature type="compositionally biased region" description="Low complexity" evidence="1">
    <location>
        <begin position="7"/>
        <end position="18"/>
    </location>
</feature>
<sequence length="141" mass="15994">TEEIHSRTSISSVSNESSKASKVERIEKDAPPSVEVNKGEKRSIDEPLEEEDIPISERINKRIRIAEKENDERLSEMSNNKSSPLQSDKTSDDNQATGKKRKLPSNRTNKESKAAWVRKYDIEGCCIQLNKSDIMYAIGRD</sequence>
<accession>A0A820YES2</accession>